<keyword evidence="7 17" id="KW-0808">Transferase</keyword>
<gene>
    <name evidence="17" type="primary">OFUT1</name>
</gene>
<comment type="similarity">
    <text evidence="3">Belongs to the glycosyltransferase 65 family.</text>
</comment>
<keyword evidence="10" id="KW-1015">Disulfide bond</keyword>
<dbReference type="GO" id="GO:0007219">
    <property type="term" value="P:Notch signaling pathway"/>
    <property type="evidence" value="ECO:0007669"/>
    <property type="project" value="UniProtKB-KW"/>
</dbReference>
<evidence type="ECO:0000256" key="2">
    <source>
        <dbReference type="ARBA" id="ARBA00004922"/>
    </source>
</evidence>
<evidence type="ECO:0000256" key="5">
    <source>
        <dbReference type="ARBA" id="ARBA00021745"/>
    </source>
</evidence>
<reference evidence="17" key="1">
    <citation type="journal article" date="2014" name="BMC Genomics">
        <title>Characterizing the developmental transcriptome of the oriental fruit fly, Bactrocera dorsalis (Diptera: Tephritidae) through comparative genomic analysis with Drosophila melanogaster utilizing modENCODE datasets.</title>
        <authorList>
            <person name="Geib S.M."/>
            <person name="Calla B."/>
            <person name="Hall B."/>
            <person name="Hou S."/>
            <person name="Manoukis N.C."/>
        </authorList>
    </citation>
    <scope>NUCLEOTIDE SEQUENCE</scope>
    <source>
        <strain evidence="17">Punador</strain>
    </source>
</reference>
<dbReference type="AlphaFoldDB" id="A0A034WMV2"/>
<evidence type="ECO:0000256" key="14">
    <source>
        <dbReference type="ARBA" id="ARBA00033080"/>
    </source>
</evidence>
<dbReference type="OrthoDB" id="10050276at2759"/>
<sequence>VCTFFQLIEKEAGKMLVLLRIIVFCTLLLYSNASEIDVNGYLAYCPCMGRFGNQADHFLGALAFSKALNRTLILPPWVEYRKGEIRSTQVPFDTYFQVEPLQEFHRVILMADFMMHIAPKIWPENKRISFCYMERKTLSPNKSPKPDCHAKDGNPFGPFWDTYNISFVDSVFYSPLNFDIHHRAMATKWQEKYPPTEWPVIPFTGAPASFPVQAENRDLHRYLRWSNIYEDMMRTFIKNNLPRGAFIGIHLRNGIDWVRACEHVRDSQQLFASPQCLGYNNERGSLYFDLCLPSKELIIRQIKRLIKSVKQSNPTNEIRSIFVAADANHMITELNTALSRMNVTAHKLYNDDPHLDLAILGMANHFIGNCVSSFSAFVKRERDVKGLPSYFWAYPKEKERQHARTHEEL</sequence>
<dbReference type="EC" id="2.4.1.221" evidence="4"/>
<keyword evidence="12" id="KW-0294">Fucose metabolism</keyword>
<dbReference type="InterPro" id="IPR039922">
    <property type="entry name" value="POFUT1"/>
</dbReference>
<dbReference type="PANTHER" id="PTHR21420:SF10">
    <property type="entry name" value="GDP-FUCOSE PROTEIN O-FUCOSYLTRANSFERASE 1"/>
    <property type="match status" value="1"/>
</dbReference>
<evidence type="ECO:0000256" key="8">
    <source>
        <dbReference type="ARBA" id="ARBA00022824"/>
    </source>
</evidence>
<dbReference type="Gene3D" id="3.40.50.11350">
    <property type="match status" value="1"/>
</dbReference>
<proteinExistence type="inferred from homology"/>
<keyword evidence="13" id="KW-0119">Carbohydrate metabolism</keyword>
<keyword evidence="8" id="KW-0256">Endoplasmic reticulum</keyword>
<evidence type="ECO:0000256" key="1">
    <source>
        <dbReference type="ARBA" id="ARBA00004240"/>
    </source>
</evidence>
<comment type="subcellular location">
    <subcellularLocation>
        <location evidence="1">Endoplasmic reticulum</location>
    </subcellularLocation>
</comment>
<dbReference type="PANTHER" id="PTHR21420">
    <property type="entry name" value="GDP-FUCOSE PROTEIN O-FUCOSYLTRANSFERASE 1"/>
    <property type="match status" value="1"/>
</dbReference>
<protein>
    <recommendedName>
        <fullName evidence="5">GDP-fucose protein O-fucosyltransferase 1</fullName>
        <ecNumber evidence="4">2.4.1.221</ecNumber>
    </recommendedName>
    <alternativeName>
        <fullName evidence="14">Peptide-O-fucosyltransferase 1</fullName>
    </alternativeName>
</protein>
<comment type="catalytic activity">
    <reaction evidence="15">
        <text>L-threonyl-[protein] + GDP-beta-L-fucose = 3-O-(alpha-L-fucosyl)-L-threonyl-[protein] + GDP + H(+)</text>
        <dbReference type="Rhea" id="RHEA:70491"/>
        <dbReference type="Rhea" id="RHEA-COMP:11060"/>
        <dbReference type="Rhea" id="RHEA-COMP:17915"/>
        <dbReference type="ChEBI" id="CHEBI:15378"/>
        <dbReference type="ChEBI" id="CHEBI:30013"/>
        <dbReference type="ChEBI" id="CHEBI:57273"/>
        <dbReference type="ChEBI" id="CHEBI:58189"/>
        <dbReference type="ChEBI" id="CHEBI:189631"/>
        <dbReference type="EC" id="2.4.1.221"/>
    </reaction>
    <physiologicalReaction direction="left-to-right" evidence="15">
        <dbReference type="Rhea" id="RHEA:70492"/>
    </physiologicalReaction>
</comment>
<dbReference type="GO" id="GO:0006004">
    <property type="term" value="P:fucose metabolic process"/>
    <property type="evidence" value="ECO:0007669"/>
    <property type="project" value="UniProtKB-KW"/>
</dbReference>
<dbReference type="CDD" id="cd11302">
    <property type="entry name" value="O-FucT-1"/>
    <property type="match status" value="1"/>
</dbReference>
<evidence type="ECO:0000256" key="10">
    <source>
        <dbReference type="ARBA" id="ARBA00023157"/>
    </source>
</evidence>
<evidence type="ECO:0000256" key="3">
    <source>
        <dbReference type="ARBA" id="ARBA00010626"/>
    </source>
</evidence>
<dbReference type="Pfam" id="PF10250">
    <property type="entry name" value="O-FucT"/>
    <property type="match status" value="1"/>
</dbReference>
<dbReference type="GO" id="GO:0005783">
    <property type="term" value="C:endoplasmic reticulum"/>
    <property type="evidence" value="ECO:0007669"/>
    <property type="project" value="UniProtKB-SubCell"/>
</dbReference>
<evidence type="ECO:0000256" key="13">
    <source>
        <dbReference type="ARBA" id="ARBA00023277"/>
    </source>
</evidence>
<accession>A0A034WMV2</accession>
<evidence type="ECO:0000256" key="15">
    <source>
        <dbReference type="ARBA" id="ARBA00047273"/>
    </source>
</evidence>
<feature type="non-terminal residue" evidence="17">
    <location>
        <position position="1"/>
    </location>
</feature>
<evidence type="ECO:0000256" key="12">
    <source>
        <dbReference type="ARBA" id="ARBA00023253"/>
    </source>
</evidence>
<dbReference type="Gene3D" id="3.40.50.11340">
    <property type="match status" value="1"/>
</dbReference>
<evidence type="ECO:0000256" key="11">
    <source>
        <dbReference type="ARBA" id="ARBA00023180"/>
    </source>
</evidence>
<evidence type="ECO:0000256" key="9">
    <source>
        <dbReference type="ARBA" id="ARBA00022976"/>
    </source>
</evidence>
<evidence type="ECO:0000313" key="17">
    <source>
        <dbReference type="EMBL" id="JAC56886.1"/>
    </source>
</evidence>
<organism evidence="17">
    <name type="scientific">Bactrocera dorsalis</name>
    <name type="common">Oriental fruit fly</name>
    <name type="synonym">Dacus dorsalis</name>
    <dbReference type="NCBI Taxonomy" id="27457"/>
    <lineage>
        <taxon>Eukaryota</taxon>
        <taxon>Metazoa</taxon>
        <taxon>Ecdysozoa</taxon>
        <taxon>Arthropoda</taxon>
        <taxon>Hexapoda</taxon>
        <taxon>Insecta</taxon>
        <taxon>Pterygota</taxon>
        <taxon>Neoptera</taxon>
        <taxon>Endopterygota</taxon>
        <taxon>Diptera</taxon>
        <taxon>Brachycera</taxon>
        <taxon>Muscomorpha</taxon>
        <taxon>Tephritoidea</taxon>
        <taxon>Tephritidae</taxon>
        <taxon>Bactrocera</taxon>
        <taxon>Bactrocera</taxon>
    </lineage>
</organism>
<dbReference type="InterPro" id="IPR019378">
    <property type="entry name" value="GDP-Fuc_O-FucTrfase"/>
</dbReference>
<dbReference type="UniPathway" id="UPA00378"/>
<evidence type="ECO:0000256" key="7">
    <source>
        <dbReference type="ARBA" id="ARBA00022679"/>
    </source>
</evidence>
<name>A0A034WMV2_BACDO</name>
<evidence type="ECO:0000256" key="16">
    <source>
        <dbReference type="ARBA" id="ARBA00048647"/>
    </source>
</evidence>
<comment type="pathway">
    <text evidence="2">Protein modification; protein glycosylation.</text>
</comment>
<dbReference type="GO" id="GO:0046922">
    <property type="term" value="F:peptide-O-fucosyltransferase activity"/>
    <property type="evidence" value="ECO:0007669"/>
    <property type="project" value="UniProtKB-EC"/>
</dbReference>
<comment type="catalytic activity">
    <reaction evidence="16">
        <text>L-seryl-[protein] + GDP-beta-L-fucose = 3-O-(alpha-L-fucosyl)-L-seryl-[protein] + GDP + H(+)</text>
        <dbReference type="Rhea" id="RHEA:63644"/>
        <dbReference type="Rhea" id="RHEA-COMP:9863"/>
        <dbReference type="Rhea" id="RHEA-COMP:17914"/>
        <dbReference type="ChEBI" id="CHEBI:15378"/>
        <dbReference type="ChEBI" id="CHEBI:29999"/>
        <dbReference type="ChEBI" id="CHEBI:57273"/>
        <dbReference type="ChEBI" id="CHEBI:58189"/>
        <dbReference type="ChEBI" id="CHEBI:189632"/>
        <dbReference type="EC" id="2.4.1.221"/>
    </reaction>
    <physiologicalReaction direction="left-to-right" evidence="16">
        <dbReference type="Rhea" id="RHEA:63645"/>
    </physiologicalReaction>
</comment>
<keyword evidence="6 17" id="KW-0328">Glycosyltransferase</keyword>
<evidence type="ECO:0000256" key="6">
    <source>
        <dbReference type="ARBA" id="ARBA00022676"/>
    </source>
</evidence>
<dbReference type="EMBL" id="GAKP01002066">
    <property type="protein sequence ID" value="JAC56886.1"/>
    <property type="molecule type" value="Transcribed_RNA"/>
</dbReference>
<keyword evidence="9" id="KW-0914">Notch signaling pathway</keyword>
<keyword evidence="11" id="KW-0325">Glycoprotein</keyword>
<evidence type="ECO:0000256" key="4">
    <source>
        <dbReference type="ARBA" id="ARBA00012196"/>
    </source>
</evidence>